<reference evidence="2 3" key="2">
    <citation type="submission" date="2019-01" db="EMBL/GenBank/DDBJ databases">
        <title>A chromosome length genome reference of the Java medaka (oryzias javanicus).</title>
        <authorList>
            <person name="Herpin A."/>
            <person name="Takehana Y."/>
            <person name="Naruse K."/>
            <person name="Ansai S."/>
            <person name="Kawaguchi M."/>
        </authorList>
    </citation>
    <scope>NUCLEOTIDE SEQUENCE [LARGE SCALE GENOMIC DNA]</scope>
    <source>
        <strain evidence="2">RS831</strain>
        <tissue evidence="2">Whole body</tissue>
    </source>
</reference>
<reference evidence="2 3" key="1">
    <citation type="submission" date="2018-11" db="EMBL/GenBank/DDBJ databases">
        <authorList>
            <person name="Lopez-Roques C."/>
            <person name="Donnadieu C."/>
            <person name="Bouchez O."/>
            <person name="Klopp C."/>
            <person name="Cabau C."/>
            <person name="Zahm M."/>
        </authorList>
    </citation>
    <scope>NUCLEOTIDE SEQUENCE [LARGE SCALE GENOMIC DNA]</scope>
    <source>
        <strain evidence="2">RS831</strain>
        <tissue evidence="2">Whole body</tissue>
    </source>
</reference>
<sequence length="232" mass="24862">MGNHLISVVKSFLPHKLVDVWISSAGVGGELCGGCSSAQLLSARWTQRSAFLWTSSSTSSSSSSERSSGAAALFSFVAERSPSGGPSLARPPSSSFLFFFPPSSHRSVSSRVTPVPLTPPRSTQSTAFISFLLPFRAYFASLERRCAFYARRAPDPSSKPNREGHSGVGGSFPDSDPRESVGNYPERGVWIEVSTGLLPSIVFTAEAAVTEAAANISPRFIVHRLWLPHTVN</sequence>
<name>A0A437D9H7_ORYJA</name>
<gene>
    <name evidence="2" type="ORF">OJAV_G00051680</name>
</gene>
<evidence type="ECO:0000256" key="1">
    <source>
        <dbReference type="SAM" id="MobiDB-lite"/>
    </source>
</evidence>
<evidence type="ECO:0000313" key="3">
    <source>
        <dbReference type="Proteomes" id="UP000283210"/>
    </source>
</evidence>
<accession>A0A437D9H7</accession>
<proteinExistence type="predicted"/>
<feature type="region of interest" description="Disordered" evidence="1">
    <location>
        <begin position="153"/>
        <end position="181"/>
    </location>
</feature>
<keyword evidence="3" id="KW-1185">Reference proteome</keyword>
<evidence type="ECO:0000313" key="2">
    <source>
        <dbReference type="EMBL" id="RVE71424.1"/>
    </source>
</evidence>
<organism evidence="2 3">
    <name type="scientific">Oryzias javanicus</name>
    <name type="common">Javanese ricefish</name>
    <name type="synonym">Aplocheilus javanicus</name>
    <dbReference type="NCBI Taxonomy" id="123683"/>
    <lineage>
        <taxon>Eukaryota</taxon>
        <taxon>Metazoa</taxon>
        <taxon>Chordata</taxon>
        <taxon>Craniata</taxon>
        <taxon>Vertebrata</taxon>
        <taxon>Euteleostomi</taxon>
        <taxon>Actinopterygii</taxon>
        <taxon>Neopterygii</taxon>
        <taxon>Teleostei</taxon>
        <taxon>Neoteleostei</taxon>
        <taxon>Acanthomorphata</taxon>
        <taxon>Ovalentaria</taxon>
        <taxon>Atherinomorphae</taxon>
        <taxon>Beloniformes</taxon>
        <taxon>Adrianichthyidae</taxon>
        <taxon>Oryziinae</taxon>
        <taxon>Oryzias</taxon>
    </lineage>
</organism>
<protein>
    <submittedName>
        <fullName evidence="2">Uncharacterized protein</fullName>
    </submittedName>
</protein>
<dbReference type="EMBL" id="CM012442">
    <property type="protein sequence ID" value="RVE71424.1"/>
    <property type="molecule type" value="Genomic_DNA"/>
</dbReference>
<dbReference type="Proteomes" id="UP000283210">
    <property type="component" value="Chromosome 6"/>
</dbReference>
<dbReference type="AlphaFoldDB" id="A0A437D9H7"/>